<evidence type="ECO:0000313" key="4">
    <source>
        <dbReference type="Proteomes" id="UP000272025"/>
    </source>
</evidence>
<dbReference type="AlphaFoldDB" id="A0A3N2PL91"/>
<organism evidence="3 4">
    <name type="scientific">Sodiomyces alkalinus (strain CBS 110278 / VKM F-3762 / F11)</name>
    <name type="common">Alkaliphilic filamentous fungus</name>
    <dbReference type="NCBI Taxonomy" id="1314773"/>
    <lineage>
        <taxon>Eukaryota</taxon>
        <taxon>Fungi</taxon>
        <taxon>Dikarya</taxon>
        <taxon>Ascomycota</taxon>
        <taxon>Pezizomycotina</taxon>
        <taxon>Sordariomycetes</taxon>
        <taxon>Hypocreomycetidae</taxon>
        <taxon>Glomerellales</taxon>
        <taxon>Plectosphaerellaceae</taxon>
        <taxon>Sodiomyces</taxon>
    </lineage>
</organism>
<name>A0A3N2PL91_SODAK</name>
<evidence type="ECO:0000256" key="1">
    <source>
        <dbReference type="SAM" id="MobiDB-lite"/>
    </source>
</evidence>
<dbReference type="EMBL" id="ML119062">
    <property type="protein sequence ID" value="ROT35174.1"/>
    <property type="molecule type" value="Genomic_DNA"/>
</dbReference>
<keyword evidence="2" id="KW-1133">Transmembrane helix</keyword>
<feature type="transmembrane region" description="Helical" evidence="2">
    <location>
        <begin position="21"/>
        <end position="39"/>
    </location>
</feature>
<keyword evidence="2" id="KW-0812">Transmembrane</keyword>
<reference evidence="3 4" key="1">
    <citation type="journal article" date="2018" name="Mol. Ecol.">
        <title>The obligate alkalophilic soda-lake fungus Sodiomyces alkalinus has shifted to a protein diet.</title>
        <authorList>
            <person name="Grum-Grzhimaylo A.A."/>
            <person name="Falkoski D.L."/>
            <person name="van den Heuvel J."/>
            <person name="Valero-Jimenez C.A."/>
            <person name="Min B."/>
            <person name="Choi I.G."/>
            <person name="Lipzen A."/>
            <person name="Daum C.G."/>
            <person name="Aanen D.K."/>
            <person name="Tsang A."/>
            <person name="Henrissat B."/>
            <person name="Bilanenko E.N."/>
            <person name="de Vries R.P."/>
            <person name="van Kan J.A.L."/>
            <person name="Grigoriev I.V."/>
            <person name="Debets A.J.M."/>
        </authorList>
    </citation>
    <scope>NUCLEOTIDE SEQUENCE [LARGE SCALE GENOMIC DNA]</scope>
    <source>
        <strain evidence="3 4">F11</strain>
    </source>
</reference>
<dbReference type="GeneID" id="39579393"/>
<protein>
    <submittedName>
        <fullName evidence="3">Uncharacterized protein</fullName>
    </submittedName>
</protein>
<keyword evidence="2" id="KW-0472">Membrane</keyword>
<gene>
    <name evidence="3" type="ORF">SODALDRAFT_329351</name>
</gene>
<dbReference type="RefSeq" id="XP_028462980.1">
    <property type="nucleotide sequence ID" value="XM_028610915.1"/>
</dbReference>
<dbReference type="Proteomes" id="UP000272025">
    <property type="component" value="Unassembled WGS sequence"/>
</dbReference>
<proteinExistence type="predicted"/>
<accession>A0A3N2PL91</accession>
<evidence type="ECO:0000313" key="3">
    <source>
        <dbReference type="EMBL" id="ROT35174.1"/>
    </source>
</evidence>
<keyword evidence="4" id="KW-1185">Reference proteome</keyword>
<feature type="non-terminal residue" evidence="3">
    <location>
        <position position="72"/>
    </location>
</feature>
<sequence>MTAHFPTPASYAITRRRRLHYHLFLAVLPIFATFNVPSINTSSPPRHSGMTVASRAAPQLARMVGDGPSGPS</sequence>
<evidence type="ECO:0000256" key="2">
    <source>
        <dbReference type="SAM" id="Phobius"/>
    </source>
</evidence>
<feature type="region of interest" description="Disordered" evidence="1">
    <location>
        <begin position="42"/>
        <end position="72"/>
    </location>
</feature>